<organism evidence="3 4">
    <name type="scientific">Sinorhizobium saheli</name>
    <dbReference type="NCBI Taxonomy" id="36856"/>
    <lineage>
        <taxon>Bacteria</taxon>
        <taxon>Pseudomonadati</taxon>
        <taxon>Pseudomonadota</taxon>
        <taxon>Alphaproteobacteria</taxon>
        <taxon>Hyphomicrobiales</taxon>
        <taxon>Rhizobiaceae</taxon>
        <taxon>Sinorhizobium/Ensifer group</taxon>
        <taxon>Sinorhizobium</taxon>
    </lineage>
</organism>
<keyword evidence="4" id="KW-1185">Reference proteome</keyword>
<comment type="caution">
    <text evidence="3">The sequence shown here is derived from an EMBL/GenBank/DDBJ whole genome shotgun (WGS) entry which is preliminary data.</text>
</comment>
<dbReference type="Proteomes" id="UP000078507">
    <property type="component" value="Unassembled WGS sequence"/>
</dbReference>
<evidence type="ECO:0000313" key="3">
    <source>
        <dbReference type="EMBL" id="OAP46891.1"/>
    </source>
</evidence>
<dbReference type="RefSeq" id="WP_066872385.1">
    <property type="nucleotide sequence ID" value="NZ_WITB01000070.1"/>
</dbReference>
<feature type="domain" description="DUF1468" evidence="2">
    <location>
        <begin position="18"/>
        <end position="150"/>
    </location>
</feature>
<name>A0A178YHJ2_SINSA</name>
<feature type="transmembrane region" description="Helical" evidence="1">
    <location>
        <begin position="48"/>
        <end position="69"/>
    </location>
</feature>
<dbReference type="AlphaFoldDB" id="A0A178YHJ2"/>
<keyword evidence="1" id="KW-0812">Transmembrane</keyword>
<feature type="transmembrane region" description="Helical" evidence="1">
    <location>
        <begin position="81"/>
        <end position="114"/>
    </location>
</feature>
<protein>
    <submittedName>
        <fullName evidence="3">Tripartite tricarboxylate transporter TctB</fullName>
    </submittedName>
</protein>
<accession>A0A178YHJ2</accession>
<reference evidence="3 4" key="1">
    <citation type="submission" date="2015-11" db="EMBL/GenBank/DDBJ databases">
        <title>Ensifer anhuiense sp. nov., an effective nitrogen fixation bacterium with Glycine soja.</title>
        <authorList>
            <person name="Yan H."/>
            <person name="Chen W."/>
        </authorList>
    </citation>
    <scope>NUCLEOTIDE SEQUENCE [LARGE SCALE GENOMIC DNA]</scope>
    <source>
        <strain evidence="3 4">LMG 7837</strain>
    </source>
</reference>
<dbReference type="STRING" id="36856.ATB98_13610"/>
<feature type="transmembrane region" description="Helical" evidence="1">
    <location>
        <begin position="16"/>
        <end position="36"/>
    </location>
</feature>
<keyword evidence="1" id="KW-0472">Membrane</keyword>
<dbReference type="Pfam" id="PF07331">
    <property type="entry name" value="TctB"/>
    <property type="match status" value="1"/>
</dbReference>
<dbReference type="OrthoDB" id="5186924at2"/>
<evidence type="ECO:0000313" key="4">
    <source>
        <dbReference type="Proteomes" id="UP000078507"/>
    </source>
</evidence>
<keyword evidence="1" id="KW-1133">Transmembrane helix</keyword>
<sequence length="154" mass="16238">MSNPREPGGTGDRPEFLTAGLFVGFGALGLWAGRDLTFGTASAMGPGYLPTIICWLLIIVGVTVGGLGAFRDREEIAKPKLWPVVIIPAAVVGFAFIAEFFGFVAAAVWLLLVGSVADRDSKPREVLMLTAGLTAFGALVFIVGLGVQMPIWPF</sequence>
<evidence type="ECO:0000259" key="2">
    <source>
        <dbReference type="Pfam" id="PF07331"/>
    </source>
</evidence>
<dbReference type="EMBL" id="LNQB01000067">
    <property type="protein sequence ID" value="OAP46891.1"/>
    <property type="molecule type" value="Genomic_DNA"/>
</dbReference>
<gene>
    <name evidence="3" type="ORF">ATB98_13610</name>
</gene>
<proteinExistence type="predicted"/>
<dbReference type="InterPro" id="IPR009936">
    <property type="entry name" value="DUF1468"/>
</dbReference>
<evidence type="ECO:0000256" key="1">
    <source>
        <dbReference type="SAM" id="Phobius"/>
    </source>
</evidence>
<feature type="transmembrane region" description="Helical" evidence="1">
    <location>
        <begin position="126"/>
        <end position="147"/>
    </location>
</feature>